<evidence type="ECO:0000313" key="1">
    <source>
        <dbReference type="EMBL" id="CAG8531690.1"/>
    </source>
</evidence>
<name>A0A9N9FGC9_9GLOM</name>
<proteinExistence type="predicted"/>
<sequence>MNKITPYQKDFKNNIMKSANIINLEFVIRYKDKKSDTALLNMLKLPIITIVNN</sequence>
<gene>
    <name evidence="1" type="ORF">CPELLU_LOCUS3874</name>
</gene>
<keyword evidence="2" id="KW-1185">Reference proteome</keyword>
<dbReference type="AlphaFoldDB" id="A0A9N9FGC9"/>
<dbReference type="Proteomes" id="UP000789759">
    <property type="component" value="Unassembled WGS sequence"/>
</dbReference>
<evidence type="ECO:0000313" key="2">
    <source>
        <dbReference type="Proteomes" id="UP000789759"/>
    </source>
</evidence>
<reference evidence="1" key="1">
    <citation type="submission" date="2021-06" db="EMBL/GenBank/DDBJ databases">
        <authorList>
            <person name="Kallberg Y."/>
            <person name="Tangrot J."/>
            <person name="Rosling A."/>
        </authorList>
    </citation>
    <scope>NUCLEOTIDE SEQUENCE</scope>
    <source>
        <strain evidence="1">FL966</strain>
    </source>
</reference>
<protein>
    <submittedName>
        <fullName evidence="1">21485_t:CDS:1</fullName>
    </submittedName>
</protein>
<organism evidence="1 2">
    <name type="scientific">Cetraspora pellucida</name>
    <dbReference type="NCBI Taxonomy" id="1433469"/>
    <lineage>
        <taxon>Eukaryota</taxon>
        <taxon>Fungi</taxon>
        <taxon>Fungi incertae sedis</taxon>
        <taxon>Mucoromycota</taxon>
        <taxon>Glomeromycotina</taxon>
        <taxon>Glomeromycetes</taxon>
        <taxon>Diversisporales</taxon>
        <taxon>Gigasporaceae</taxon>
        <taxon>Cetraspora</taxon>
    </lineage>
</organism>
<accession>A0A9N9FGC9</accession>
<dbReference type="EMBL" id="CAJVQA010001945">
    <property type="protein sequence ID" value="CAG8531690.1"/>
    <property type="molecule type" value="Genomic_DNA"/>
</dbReference>
<comment type="caution">
    <text evidence="1">The sequence shown here is derived from an EMBL/GenBank/DDBJ whole genome shotgun (WGS) entry which is preliminary data.</text>
</comment>